<dbReference type="GO" id="GO:0005524">
    <property type="term" value="F:ATP binding"/>
    <property type="evidence" value="ECO:0007669"/>
    <property type="project" value="UniProtKB-UniRule"/>
</dbReference>
<dbReference type="Gene3D" id="3.90.190.20">
    <property type="entry name" value="Mur ligase, C-terminal domain"/>
    <property type="match status" value="1"/>
</dbReference>
<feature type="domain" description="Mur ligase central" evidence="17">
    <location>
        <begin position="122"/>
        <end position="298"/>
    </location>
</feature>
<evidence type="ECO:0000256" key="8">
    <source>
        <dbReference type="ARBA" id="ARBA00022840"/>
    </source>
</evidence>
<evidence type="ECO:0000256" key="5">
    <source>
        <dbReference type="ARBA" id="ARBA00022598"/>
    </source>
</evidence>
<dbReference type="InterPro" id="IPR036615">
    <property type="entry name" value="Mur_ligase_C_dom_sf"/>
</dbReference>
<dbReference type="InterPro" id="IPR036565">
    <property type="entry name" value="Mur-like_cat_sf"/>
</dbReference>
<evidence type="ECO:0000256" key="7">
    <source>
        <dbReference type="ARBA" id="ARBA00022741"/>
    </source>
</evidence>
<comment type="pathway">
    <text evidence="2 14">Cell wall biogenesis; peptidoglycan biosynthesis.</text>
</comment>
<evidence type="ECO:0000313" key="18">
    <source>
        <dbReference type="EMBL" id="HIZ62036.1"/>
    </source>
</evidence>
<feature type="binding site" evidence="14">
    <location>
        <begin position="124"/>
        <end position="130"/>
    </location>
    <ligand>
        <name>ATP</name>
        <dbReference type="ChEBI" id="CHEBI:30616"/>
    </ligand>
</feature>
<dbReference type="Proteomes" id="UP000824105">
    <property type="component" value="Unassembled WGS sequence"/>
</dbReference>
<evidence type="ECO:0000256" key="11">
    <source>
        <dbReference type="ARBA" id="ARBA00023306"/>
    </source>
</evidence>
<keyword evidence="10 14" id="KW-0573">Peptidoglycan synthesis</keyword>
<gene>
    <name evidence="14 18" type="primary">murC</name>
    <name evidence="18" type="ORF">H9724_04610</name>
</gene>
<dbReference type="InterPro" id="IPR004101">
    <property type="entry name" value="Mur_ligase_C"/>
</dbReference>
<evidence type="ECO:0000256" key="2">
    <source>
        <dbReference type="ARBA" id="ARBA00004752"/>
    </source>
</evidence>
<organism evidence="18 19">
    <name type="scientific">Candidatus Gemmiger avistercoris</name>
    <dbReference type="NCBI Taxonomy" id="2838606"/>
    <lineage>
        <taxon>Bacteria</taxon>
        <taxon>Bacillati</taxon>
        <taxon>Bacillota</taxon>
        <taxon>Clostridia</taxon>
        <taxon>Eubacteriales</taxon>
        <taxon>Gemmiger</taxon>
    </lineage>
</organism>
<reference evidence="18" key="2">
    <citation type="submission" date="2021-04" db="EMBL/GenBank/DDBJ databases">
        <authorList>
            <person name="Gilroy R."/>
        </authorList>
    </citation>
    <scope>NUCLEOTIDE SEQUENCE</scope>
    <source>
        <strain evidence="18">CHK188-11489</strain>
    </source>
</reference>
<name>A0A9D2FK68_9FIRM</name>
<dbReference type="SUPFAM" id="SSF53623">
    <property type="entry name" value="MurD-like peptide ligases, catalytic domain"/>
    <property type="match status" value="1"/>
</dbReference>
<dbReference type="Pfam" id="PF01225">
    <property type="entry name" value="Mur_ligase"/>
    <property type="match status" value="1"/>
</dbReference>
<feature type="domain" description="Mur ligase C-terminal" evidence="16">
    <location>
        <begin position="321"/>
        <end position="445"/>
    </location>
</feature>
<evidence type="ECO:0000259" key="16">
    <source>
        <dbReference type="Pfam" id="PF02875"/>
    </source>
</evidence>
<protein>
    <recommendedName>
        <fullName evidence="3 14">UDP-N-acetylmuramate--L-alanine ligase</fullName>
        <ecNumber evidence="3 14">6.3.2.8</ecNumber>
    </recommendedName>
    <alternativeName>
        <fullName evidence="14">UDP-N-acetylmuramoyl-L-alanine synthetase</fullName>
    </alternativeName>
</protein>
<evidence type="ECO:0000256" key="9">
    <source>
        <dbReference type="ARBA" id="ARBA00022960"/>
    </source>
</evidence>
<evidence type="ECO:0000256" key="10">
    <source>
        <dbReference type="ARBA" id="ARBA00022984"/>
    </source>
</evidence>
<reference evidence="18" key="1">
    <citation type="journal article" date="2021" name="PeerJ">
        <title>Extensive microbial diversity within the chicken gut microbiome revealed by metagenomics and culture.</title>
        <authorList>
            <person name="Gilroy R."/>
            <person name="Ravi A."/>
            <person name="Getino M."/>
            <person name="Pursley I."/>
            <person name="Horton D.L."/>
            <person name="Alikhan N.F."/>
            <person name="Baker D."/>
            <person name="Gharbi K."/>
            <person name="Hall N."/>
            <person name="Watson M."/>
            <person name="Adriaenssens E.M."/>
            <person name="Foster-Nyarko E."/>
            <person name="Jarju S."/>
            <person name="Secka A."/>
            <person name="Antonio M."/>
            <person name="Oren A."/>
            <person name="Chaudhuri R.R."/>
            <person name="La Ragione R."/>
            <person name="Hildebrand F."/>
            <person name="Pallen M.J."/>
        </authorList>
    </citation>
    <scope>NUCLEOTIDE SEQUENCE</scope>
    <source>
        <strain evidence="18">CHK188-11489</strain>
    </source>
</reference>
<dbReference type="GO" id="GO:0051301">
    <property type="term" value="P:cell division"/>
    <property type="evidence" value="ECO:0007669"/>
    <property type="project" value="UniProtKB-KW"/>
</dbReference>
<dbReference type="GO" id="GO:0071555">
    <property type="term" value="P:cell wall organization"/>
    <property type="evidence" value="ECO:0007669"/>
    <property type="project" value="UniProtKB-KW"/>
</dbReference>
<evidence type="ECO:0000256" key="13">
    <source>
        <dbReference type="ARBA" id="ARBA00047833"/>
    </source>
</evidence>
<keyword evidence="6 14" id="KW-0132">Cell division</keyword>
<dbReference type="NCBIfam" id="TIGR01082">
    <property type="entry name" value="murC"/>
    <property type="match status" value="1"/>
</dbReference>
<dbReference type="EC" id="6.3.2.8" evidence="3 14"/>
<keyword evidence="12 14" id="KW-0961">Cell wall biogenesis/degradation</keyword>
<evidence type="ECO:0000256" key="14">
    <source>
        <dbReference type="HAMAP-Rule" id="MF_00046"/>
    </source>
</evidence>
<comment type="similarity">
    <text evidence="14">Belongs to the MurCDEF family.</text>
</comment>
<dbReference type="Pfam" id="PF02875">
    <property type="entry name" value="Mur_ligase_C"/>
    <property type="match status" value="1"/>
</dbReference>
<evidence type="ECO:0000256" key="12">
    <source>
        <dbReference type="ARBA" id="ARBA00023316"/>
    </source>
</evidence>
<comment type="function">
    <text evidence="14">Cell wall formation.</text>
</comment>
<comment type="subcellular location">
    <subcellularLocation>
        <location evidence="1 14">Cytoplasm</location>
    </subcellularLocation>
</comment>
<dbReference type="InterPro" id="IPR000713">
    <property type="entry name" value="Mur_ligase_N"/>
</dbReference>
<keyword evidence="7 14" id="KW-0547">Nucleotide-binding</keyword>
<evidence type="ECO:0000256" key="4">
    <source>
        <dbReference type="ARBA" id="ARBA00022490"/>
    </source>
</evidence>
<dbReference type="GO" id="GO:0009252">
    <property type="term" value="P:peptidoglycan biosynthetic process"/>
    <property type="evidence" value="ECO:0007669"/>
    <property type="project" value="UniProtKB-UniRule"/>
</dbReference>
<keyword evidence="4 14" id="KW-0963">Cytoplasm</keyword>
<evidence type="ECO:0000259" key="17">
    <source>
        <dbReference type="Pfam" id="PF08245"/>
    </source>
</evidence>
<sequence length="457" mass="49400">MAYTFNMFDPKLLDGVKTIHFIGCGGSGTYPLIQILCSRGYTITGSDVEETKNTEAERAMGVQVAIGHDAANVGDAQLVVYSAAIQPDNPEIKAANARGIKTVERSILLGYVSRLHPRSVGVAGTHGKTTACGMIATMLELAGRDPAAVIGGKLPLIGGYGKAGGGQNIVIEACEYHETFLHLTCAVGVILNIDNDHLEYYGTMGQLKLAFQKFALLSRTVVFNMDDRNTVDVVNSIDRPVLSFGIREEAHFRAVNVAEYKPGFYEFDVLELGEPFAHIRLSVPGYHNIYNALAMCCCVRPLGLKPEDAERAAEAFHGMGRRFEIKGECNGAVIVDDYAHHPTEMAATLKTARSLGYRRVIAVHQPFTYSRTKMLMNDFAEVLSQADQVVLLPVMGGREADDGSVRSEQLAAKLPGSVVVDGLEGAAEWVKQNAGQGDLVVCMSCGDLYKAADMMVE</sequence>
<keyword evidence="11 14" id="KW-0131">Cell cycle</keyword>
<dbReference type="Pfam" id="PF08245">
    <property type="entry name" value="Mur_ligase_M"/>
    <property type="match status" value="1"/>
</dbReference>
<keyword evidence="8 14" id="KW-0067">ATP-binding</keyword>
<evidence type="ECO:0000256" key="1">
    <source>
        <dbReference type="ARBA" id="ARBA00004496"/>
    </source>
</evidence>
<dbReference type="HAMAP" id="MF_00046">
    <property type="entry name" value="MurC"/>
    <property type="match status" value="1"/>
</dbReference>
<evidence type="ECO:0000256" key="3">
    <source>
        <dbReference type="ARBA" id="ARBA00012211"/>
    </source>
</evidence>
<dbReference type="GO" id="GO:0008360">
    <property type="term" value="P:regulation of cell shape"/>
    <property type="evidence" value="ECO:0007669"/>
    <property type="project" value="UniProtKB-KW"/>
</dbReference>
<comment type="caution">
    <text evidence="18">The sequence shown here is derived from an EMBL/GenBank/DDBJ whole genome shotgun (WGS) entry which is preliminary data.</text>
</comment>
<evidence type="ECO:0000313" key="19">
    <source>
        <dbReference type="Proteomes" id="UP000824105"/>
    </source>
</evidence>
<dbReference type="InterPro" id="IPR005758">
    <property type="entry name" value="UDP-N-AcMur_Ala_ligase_MurC"/>
</dbReference>
<dbReference type="PANTHER" id="PTHR43445:SF3">
    <property type="entry name" value="UDP-N-ACETYLMURAMATE--L-ALANINE LIGASE"/>
    <property type="match status" value="1"/>
</dbReference>
<dbReference type="SUPFAM" id="SSF51984">
    <property type="entry name" value="MurCD N-terminal domain"/>
    <property type="match status" value="1"/>
</dbReference>
<evidence type="ECO:0000259" key="15">
    <source>
        <dbReference type="Pfam" id="PF01225"/>
    </source>
</evidence>
<keyword evidence="9 14" id="KW-0133">Cell shape</keyword>
<feature type="domain" description="Mur ligase N-terminal catalytic" evidence="15">
    <location>
        <begin position="18"/>
        <end position="111"/>
    </location>
</feature>
<dbReference type="Gene3D" id="3.40.1190.10">
    <property type="entry name" value="Mur-like, catalytic domain"/>
    <property type="match status" value="1"/>
</dbReference>
<dbReference type="Gene3D" id="3.40.50.720">
    <property type="entry name" value="NAD(P)-binding Rossmann-like Domain"/>
    <property type="match status" value="1"/>
</dbReference>
<dbReference type="PANTHER" id="PTHR43445">
    <property type="entry name" value="UDP-N-ACETYLMURAMATE--L-ALANINE LIGASE-RELATED"/>
    <property type="match status" value="1"/>
</dbReference>
<comment type="catalytic activity">
    <reaction evidence="13 14">
        <text>UDP-N-acetyl-alpha-D-muramate + L-alanine + ATP = UDP-N-acetyl-alpha-D-muramoyl-L-alanine + ADP + phosphate + H(+)</text>
        <dbReference type="Rhea" id="RHEA:23372"/>
        <dbReference type="ChEBI" id="CHEBI:15378"/>
        <dbReference type="ChEBI" id="CHEBI:30616"/>
        <dbReference type="ChEBI" id="CHEBI:43474"/>
        <dbReference type="ChEBI" id="CHEBI:57972"/>
        <dbReference type="ChEBI" id="CHEBI:70757"/>
        <dbReference type="ChEBI" id="CHEBI:83898"/>
        <dbReference type="ChEBI" id="CHEBI:456216"/>
        <dbReference type="EC" id="6.3.2.8"/>
    </reaction>
</comment>
<accession>A0A9D2FK68</accession>
<dbReference type="GO" id="GO:0005737">
    <property type="term" value="C:cytoplasm"/>
    <property type="evidence" value="ECO:0007669"/>
    <property type="project" value="UniProtKB-SubCell"/>
</dbReference>
<dbReference type="SUPFAM" id="SSF53244">
    <property type="entry name" value="MurD-like peptide ligases, peptide-binding domain"/>
    <property type="match status" value="1"/>
</dbReference>
<dbReference type="InterPro" id="IPR013221">
    <property type="entry name" value="Mur_ligase_cen"/>
</dbReference>
<dbReference type="InterPro" id="IPR050061">
    <property type="entry name" value="MurCDEF_pg_biosynth"/>
</dbReference>
<dbReference type="AlphaFoldDB" id="A0A9D2FK68"/>
<evidence type="ECO:0000256" key="6">
    <source>
        <dbReference type="ARBA" id="ARBA00022618"/>
    </source>
</evidence>
<keyword evidence="5 14" id="KW-0436">Ligase</keyword>
<dbReference type="EMBL" id="DXBF01000040">
    <property type="protein sequence ID" value="HIZ62036.1"/>
    <property type="molecule type" value="Genomic_DNA"/>
</dbReference>
<proteinExistence type="inferred from homology"/>
<dbReference type="GO" id="GO:0008763">
    <property type="term" value="F:UDP-N-acetylmuramate-L-alanine ligase activity"/>
    <property type="evidence" value="ECO:0007669"/>
    <property type="project" value="UniProtKB-UniRule"/>
</dbReference>